<proteinExistence type="predicted"/>
<reference evidence="1" key="1">
    <citation type="submission" date="2019-04" db="EMBL/GenBank/DDBJ databases">
        <title>Evolution of Biomass-Degrading Anaerobic Consortia Revealed by Metagenomics.</title>
        <authorList>
            <person name="Peng X."/>
        </authorList>
    </citation>
    <scope>NUCLEOTIDE SEQUENCE</scope>
    <source>
        <strain evidence="1">SIG195</strain>
    </source>
</reference>
<dbReference type="AlphaFoldDB" id="A0A927XG12"/>
<organism evidence="1 2">
    <name type="scientific">Streptococcus gallolyticus</name>
    <dbReference type="NCBI Taxonomy" id="315405"/>
    <lineage>
        <taxon>Bacteria</taxon>
        <taxon>Bacillati</taxon>
        <taxon>Bacillota</taxon>
        <taxon>Bacilli</taxon>
        <taxon>Lactobacillales</taxon>
        <taxon>Streptococcaceae</taxon>
        <taxon>Streptococcus</taxon>
    </lineage>
</organism>
<evidence type="ECO:0000313" key="2">
    <source>
        <dbReference type="Proteomes" id="UP000700800"/>
    </source>
</evidence>
<name>A0A927XG12_9STRE</name>
<sequence>MIIVNIGKETELFKAVEENLEFLGFEFSVKKTWTKELLEECIKHDYEFASSYYMPKIRKLNFSQALAFVEENPKVLRKFIVIDEVKHKAVADFPKISLVRKVLKKTFGRN</sequence>
<dbReference type="Proteomes" id="UP000700800">
    <property type="component" value="Unassembled WGS sequence"/>
</dbReference>
<dbReference type="EMBL" id="SVAF01000017">
    <property type="protein sequence ID" value="MBE6165023.1"/>
    <property type="molecule type" value="Genomic_DNA"/>
</dbReference>
<accession>A0A927XG12</accession>
<comment type="caution">
    <text evidence="1">The sequence shown here is derived from an EMBL/GenBank/DDBJ whole genome shotgun (WGS) entry which is preliminary data.</text>
</comment>
<evidence type="ECO:0000313" key="1">
    <source>
        <dbReference type="EMBL" id="MBE6165023.1"/>
    </source>
</evidence>
<gene>
    <name evidence="1" type="ORF">E7156_06945</name>
</gene>
<protein>
    <submittedName>
        <fullName evidence="1">Uncharacterized protein</fullName>
    </submittedName>
</protein>